<reference evidence="1 2" key="1">
    <citation type="journal article" date="2023" name="Science">
        <title>Complex scaffold remodeling in plant triterpene biosynthesis.</title>
        <authorList>
            <person name="De La Pena R."/>
            <person name="Hodgson H."/>
            <person name="Liu J.C."/>
            <person name="Stephenson M.J."/>
            <person name="Martin A.C."/>
            <person name="Owen C."/>
            <person name="Harkess A."/>
            <person name="Leebens-Mack J."/>
            <person name="Jimenez L.E."/>
            <person name="Osbourn A."/>
            <person name="Sattely E.S."/>
        </authorList>
    </citation>
    <scope>NUCLEOTIDE SEQUENCE [LARGE SCALE GENOMIC DNA]</scope>
    <source>
        <strain evidence="2">cv. JPN11</strain>
        <tissue evidence="1">Leaf</tissue>
    </source>
</reference>
<dbReference type="EMBL" id="CM051397">
    <property type="protein sequence ID" value="KAJ4720334.1"/>
    <property type="molecule type" value="Genomic_DNA"/>
</dbReference>
<sequence>MLRVAGRRLSSQPWKSSAGFLSGNNPFNLNGGVDDSHSLSRSVHSPLPFSFTSQFPHLIRGFSAEALTPGRDMGLISDLPATVAAVKNPTSKIVYDEHNHERYPPGDPSKRAFAYFVLTGGRFVYASLIRLLILKFVLSMSASKDVLALASLEVDLSSIQPGTTVTVKWRGKPVFIRRRTEEDIKLANSVDLASLRDPQEDSVRVKNPEWLVVIGVCTHLGCIPLPNAGDFGGWFCPCHGSHYDISGRIRKGPAPFNLEEFILGILCAC</sequence>
<comment type="caution">
    <text evidence="1">The sequence shown here is derived from an EMBL/GenBank/DDBJ whole genome shotgun (WGS) entry which is preliminary data.</text>
</comment>
<dbReference type="Proteomes" id="UP001164539">
    <property type="component" value="Chromosome 4"/>
</dbReference>
<accession>A0ACC1YB66</accession>
<gene>
    <name evidence="1" type="ORF">OWV82_008181</name>
</gene>
<protein>
    <submittedName>
        <fullName evidence="1">Cytochrome b-c1 complex subunit Rieske, mitochondrial</fullName>
    </submittedName>
</protein>
<proteinExistence type="predicted"/>
<name>A0ACC1YB66_MELAZ</name>
<organism evidence="1 2">
    <name type="scientific">Melia azedarach</name>
    <name type="common">Chinaberry tree</name>
    <dbReference type="NCBI Taxonomy" id="155640"/>
    <lineage>
        <taxon>Eukaryota</taxon>
        <taxon>Viridiplantae</taxon>
        <taxon>Streptophyta</taxon>
        <taxon>Embryophyta</taxon>
        <taxon>Tracheophyta</taxon>
        <taxon>Spermatophyta</taxon>
        <taxon>Magnoliopsida</taxon>
        <taxon>eudicotyledons</taxon>
        <taxon>Gunneridae</taxon>
        <taxon>Pentapetalae</taxon>
        <taxon>rosids</taxon>
        <taxon>malvids</taxon>
        <taxon>Sapindales</taxon>
        <taxon>Meliaceae</taxon>
        <taxon>Melia</taxon>
    </lineage>
</organism>
<evidence type="ECO:0000313" key="1">
    <source>
        <dbReference type="EMBL" id="KAJ4720334.1"/>
    </source>
</evidence>
<keyword evidence="2" id="KW-1185">Reference proteome</keyword>
<evidence type="ECO:0000313" key="2">
    <source>
        <dbReference type="Proteomes" id="UP001164539"/>
    </source>
</evidence>